<sequence length="86" mass="9587">RNLGKTNPLNEQDLAEFITLQKTQASSENSWTLNIADLDQNTLDLSAKNPNIPEEEPLRTPGEILAAMKILDKKGNEAIKNIMELI</sequence>
<protein>
    <submittedName>
        <fullName evidence="1">Type I restriction endonuclease subunit M</fullName>
    </submittedName>
</protein>
<dbReference type="Proteomes" id="UP000182798">
    <property type="component" value="Unassembled WGS sequence"/>
</dbReference>
<keyword evidence="1" id="KW-0378">Hydrolase</keyword>
<reference evidence="2" key="1">
    <citation type="submission" date="2016-09" db="EMBL/GenBank/DDBJ databases">
        <title>Genome Sequence of Bathymodiolus thermophilus sulfur-oxidizing gill endosymbiont.</title>
        <authorList>
            <person name="Ponnudurai R."/>
            <person name="Kleiner M."/>
            <person name="Sayavedra L."/>
            <person name="Thuermer A."/>
            <person name="Felbeck H."/>
            <person name="Schlueter R."/>
            <person name="Schweder T."/>
            <person name="Markert S."/>
        </authorList>
    </citation>
    <scope>NUCLEOTIDE SEQUENCE [LARGE SCALE GENOMIC DNA]</scope>
    <source>
        <strain evidence="2">BAT/CrabSpa'14</strain>
    </source>
</reference>
<evidence type="ECO:0000313" key="2">
    <source>
        <dbReference type="Proteomes" id="UP000182798"/>
    </source>
</evidence>
<accession>A0A1J8PWB3</accession>
<evidence type="ECO:0000313" key="1">
    <source>
        <dbReference type="EMBL" id="OJA03652.1"/>
    </source>
</evidence>
<organism evidence="1 2">
    <name type="scientific">Bathymodiolus thermophilus thioautotrophic gill symbiont</name>
    <dbReference type="NCBI Taxonomy" id="2360"/>
    <lineage>
        <taxon>Bacteria</taxon>
        <taxon>Pseudomonadati</taxon>
        <taxon>Pseudomonadota</taxon>
        <taxon>Gammaproteobacteria</taxon>
        <taxon>sulfur-oxidizing symbionts</taxon>
    </lineage>
</organism>
<feature type="non-terminal residue" evidence="1">
    <location>
        <position position="1"/>
    </location>
</feature>
<dbReference type="InterPro" id="IPR029063">
    <property type="entry name" value="SAM-dependent_MTases_sf"/>
</dbReference>
<dbReference type="EMBL" id="MIQH01000357">
    <property type="protein sequence ID" value="OJA03652.1"/>
    <property type="molecule type" value="Genomic_DNA"/>
</dbReference>
<keyword evidence="1" id="KW-0255">Endonuclease</keyword>
<gene>
    <name evidence="1" type="ORF">BGC33_06070</name>
</gene>
<proteinExistence type="predicted"/>
<name>A0A1J8PWB3_9GAMM</name>
<dbReference type="GO" id="GO:0004519">
    <property type="term" value="F:endonuclease activity"/>
    <property type="evidence" value="ECO:0007669"/>
    <property type="project" value="UniProtKB-KW"/>
</dbReference>
<dbReference type="Gene3D" id="3.40.50.150">
    <property type="entry name" value="Vaccinia Virus protein VP39"/>
    <property type="match status" value="1"/>
</dbReference>
<dbReference type="AlphaFoldDB" id="A0A1J8PWB3"/>
<comment type="caution">
    <text evidence="1">The sequence shown here is derived from an EMBL/GenBank/DDBJ whole genome shotgun (WGS) entry which is preliminary data.</text>
</comment>
<keyword evidence="1" id="KW-0540">Nuclease</keyword>